<accession>A0ACC2USG3</accession>
<proteinExistence type="predicted"/>
<keyword evidence="2" id="KW-1185">Reference proteome</keyword>
<evidence type="ECO:0000313" key="1">
    <source>
        <dbReference type="EMBL" id="KAJ9089252.1"/>
    </source>
</evidence>
<evidence type="ECO:0000313" key="2">
    <source>
        <dbReference type="Proteomes" id="UP001165960"/>
    </source>
</evidence>
<dbReference type="EMBL" id="QTSX02000057">
    <property type="protein sequence ID" value="KAJ9089252.1"/>
    <property type="molecule type" value="Genomic_DNA"/>
</dbReference>
<comment type="caution">
    <text evidence="1">The sequence shown here is derived from an EMBL/GenBank/DDBJ whole genome shotgun (WGS) entry which is preliminary data.</text>
</comment>
<reference evidence="1" key="1">
    <citation type="submission" date="2022-04" db="EMBL/GenBank/DDBJ databases">
        <title>Genome of the entomopathogenic fungus Entomophthora muscae.</title>
        <authorList>
            <person name="Elya C."/>
            <person name="Lovett B.R."/>
            <person name="Lee E."/>
            <person name="Macias A.M."/>
            <person name="Hajek A.E."/>
            <person name="De Bivort B.L."/>
            <person name="Kasson M.T."/>
            <person name="De Fine Licht H.H."/>
            <person name="Stajich J.E."/>
        </authorList>
    </citation>
    <scope>NUCLEOTIDE SEQUENCE</scope>
    <source>
        <strain evidence="1">Berkeley</strain>
    </source>
</reference>
<protein>
    <submittedName>
        <fullName evidence="1">Uncharacterized protein</fullName>
    </submittedName>
</protein>
<gene>
    <name evidence="1" type="ORF">DSO57_1014797</name>
</gene>
<sequence length="145" mass="16015">MRNDIFRKCDAFKAESLRQLAMARAKFPNTRFIEFDAGSFWAQATAGINPVTKRPWVTDRGCLTSRPAQDPSLACPAIKAFEPITPAAGCSRMPTNVTALAANPAYDICSNPDDYVFWDGSHPTAEMHRSIARFMVTLVKNTSTL</sequence>
<organism evidence="1 2">
    <name type="scientific">Entomophthora muscae</name>
    <dbReference type="NCBI Taxonomy" id="34485"/>
    <lineage>
        <taxon>Eukaryota</taxon>
        <taxon>Fungi</taxon>
        <taxon>Fungi incertae sedis</taxon>
        <taxon>Zoopagomycota</taxon>
        <taxon>Entomophthoromycotina</taxon>
        <taxon>Entomophthoromycetes</taxon>
        <taxon>Entomophthorales</taxon>
        <taxon>Entomophthoraceae</taxon>
        <taxon>Entomophthora</taxon>
    </lineage>
</organism>
<name>A0ACC2USG3_9FUNG</name>
<dbReference type="Proteomes" id="UP001165960">
    <property type="component" value="Unassembled WGS sequence"/>
</dbReference>